<dbReference type="EMBL" id="JAENHP010000017">
    <property type="protein sequence ID" value="MBM2620950.1"/>
    <property type="molecule type" value="Genomic_DNA"/>
</dbReference>
<comment type="caution">
    <text evidence="1">The sequence shown here is derived from an EMBL/GenBank/DDBJ whole genome shotgun (WGS) entry which is preliminary data.</text>
</comment>
<dbReference type="RefSeq" id="WP_203380937.1">
    <property type="nucleotide sequence ID" value="NZ_JAENHP010000017.1"/>
</dbReference>
<sequence>MFEVKLGGYEQDDPEDPFLIGAPMWDLPQIVGPLIKDRREDMQVYSVLKAMSVAGFARNPLTVEVGQDPPDRWLVHADRRWAAELTELTIQDVRQTVAPPRMFARTLSARLNAELDRYAHLRDRLVLLSCDEGAIPRRPAALLDEIAQLLTTDIGFVGEGIDLSSGPPETLPMDRGFHGDHGPFSITVQQGVADGAVVVSASTPTNIKRSEAIAALVARVLDKDVPSNEVLLVTCGAPDPQGYVCSVDSSIFQLLRDSHLAGVNILEGMVPLQHLQSVVLHMWNTDQLVIFGANEDLPWKPVQRETA</sequence>
<protein>
    <submittedName>
        <fullName evidence="1">Uncharacterized protein</fullName>
    </submittedName>
</protein>
<name>A0ABS2AMB5_9ACTN</name>
<accession>A0ABS2AMB5</accession>
<proteinExistence type="predicted"/>
<keyword evidence="2" id="KW-1185">Reference proteome</keyword>
<gene>
    <name evidence="1" type="ORF">JIG36_36170</name>
</gene>
<evidence type="ECO:0000313" key="1">
    <source>
        <dbReference type="EMBL" id="MBM2620950.1"/>
    </source>
</evidence>
<evidence type="ECO:0000313" key="2">
    <source>
        <dbReference type="Proteomes" id="UP000632138"/>
    </source>
</evidence>
<dbReference type="Proteomes" id="UP000632138">
    <property type="component" value="Unassembled WGS sequence"/>
</dbReference>
<reference evidence="1 2" key="1">
    <citation type="submission" date="2021-01" db="EMBL/GenBank/DDBJ databases">
        <title>Actinoplanes sp. nov. LDG1-06 isolated from lichen.</title>
        <authorList>
            <person name="Saeng-In P."/>
            <person name="Phongsopitanun W."/>
            <person name="Kanchanasin P."/>
            <person name="Yuki M."/>
            <person name="Kudo T."/>
            <person name="Ohkuma M."/>
            <person name="Tanasupawat S."/>
        </authorList>
    </citation>
    <scope>NUCLEOTIDE SEQUENCE [LARGE SCALE GENOMIC DNA]</scope>
    <source>
        <strain evidence="1 2">LDG1-06</strain>
    </source>
</reference>
<organism evidence="1 2">
    <name type="scientific">Paractinoplanes ovalisporus</name>
    <dbReference type="NCBI Taxonomy" id="2810368"/>
    <lineage>
        <taxon>Bacteria</taxon>
        <taxon>Bacillati</taxon>
        <taxon>Actinomycetota</taxon>
        <taxon>Actinomycetes</taxon>
        <taxon>Micromonosporales</taxon>
        <taxon>Micromonosporaceae</taxon>
        <taxon>Paractinoplanes</taxon>
    </lineage>
</organism>